<dbReference type="GO" id="GO:0009898">
    <property type="term" value="C:cytoplasmic side of plasma membrane"/>
    <property type="evidence" value="ECO:0007669"/>
    <property type="project" value="TreeGrafter"/>
</dbReference>
<keyword evidence="10" id="KW-0547">Nucleotide-binding</keyword>
<dbReference type="EMBL" id="MU001692">
    <property type="protein sequence ID" value="KAF2454317.1"/>
    <property type="molecule type" value="Genomic_DNA"/>
</dbReference>
<evidence type="ECO:0000259" key="21">
    <source>
        <dbReference type="Pfam" id="PF13193"/>
    </source>
</evidence>
<evidence type="ECO:0000313" key="22">
    <source>
        <dbReference type="EMBL" id="KAF2454317.1"/>
    </source>
</evidence>
<evidence type="ECO:0000256" key="12">
    <source>
        <dbReference type="ARBA" id="ARBA00022989"/>
    </source>
</evidence>
<keyword evidence="15" id="KW-0576">Peroxisome</keyword>
<dbReference type="InterPro" id="IPR042099">
    <property type="entry name" value="ANL_N_sf"/>
</dbReference>
<dbReference type="Gene3D" id="3.40.50.12780">
    <property type="entry name" value="N-terminal domain of ligase-like"/>
    <property type="match status" value="1"/>
</dbReference>
<evidence type="ECO:0000256" key="4">
    <source>
        <dbReference type="ARBA" id="ARBA00006432"/>
    </source>
</evidence>
<keyword evidence="5" id="KW-0813">Transport</keyword>
<evidence type="ECO:0000256" key="9">
    <source>
        <dbReference type="ARBA" id="ARBA00022692"/>
    </source>
</evidence>
<dbReference type="FunFam" id="3.40.50.12780:FF:000019">
    <property type="entry name" value="Long-chain fatty acid transporter"/>
    <property type="match status" value="1"/>
</dbReference>
<reference evidence="22" key="1">
    <citation type="journal article" date="2020" name="Stud. Mycol.">
        <title>101 Dothideomycetes genomes: a test case for predicting lifestyles and emergence of pathogens.</title>
        <authorList>
            <person name="Haridas S."/>
            <person name="Albert R."/>
            <person name="Binder M."/>
            <person name="Bloem J."/>
            <person name="Labutti K."/>
            <person name="Salamov A."/>
            <person name="Andreopoulos B."/>
            <person name="Baker S."/>
            <person name="Barry K."/>
            <person name="Bills G."/>
            <person name="Bluhm B."/>
            <person name="Cannon C."/>
            <person name="Castanera R."/>
            <person name="Culley D."/>
            <person name="Daum C."/>
            <person name="Ezra D."/>
            <person name="Gonzalez J."/>
            <person name="Henrissat B."/>
            <person name="Kuo A."/>
            <person name="Liang C."/>
            <person name="Lipzen A."/>
            <person name="Lutzoni F."/>
            <person name="Magnuson J."/>
            <person name="Mondo S."/>
            <person name="Nolan M."/>
            <person name="Ohm R."/>
            <person name="Pangilinan J."/>
            <person name="Park H.-J."/>
            <person name="Ramirez L."/>
            <person name="Alfaro M."/>
            <person name="Sun H."/>
            <person name="Tritt A."/>
            <person name="Yoshinaga Y."/>
            <person name="Zwiers L.-H."/>
            <person name="Turgeon B."/>
            <person name="Goodwin S."/>
            <person name="Spatafora J."/>
            <person name="Crous P."/>
            <person name="Grigoriev I."/>
        </authorList>
    </citation>
    <scope>NUCLEOTIDE SEQUENCE</scope>
    <source>
        <strain evidence="22">ATCC 16933</strain>
    </source>
</reference>
<keyword evidence="9" id="KW-0812">Transmembrane</keyword>
<dbReference type="SUPFAM" id="SSF56801">
    <property type="entry name" value="Acetyl-CoA synthetase-like"/>
    <property type="match status" value="1"/>
</dbReference>
<comment type="subcellular location">
    <subcellularLocation>
        <location evidence="3">Cell membrane</location>
        <topology evidence="3">Multi-pass membrane protein</topology>
    </subcellularLocation>
    <subcellularLocation>
        <location evidence="1">Lipid droplet</location>
    </subcellularLocation>
    <subcellularLocation>
        <location evidence="2">Peroxisome membrane</location>
        <topology evidence="2">Multi-pass membrane protein</topology>
    </subcellularLocation>
</comment>
<keyword evidence="11" id="KW-0067">ATP-binding</keyword>
<evidence type="ECO:0000256" key="2">
    <source>
        <dbReference type="ARBA" id="ARBA00004585"/>
    </source>
</evidence>
<sequence>MRERRDGLNVFNVFEAHARSRSAAQRDRAFIVFDGRETTYAQAYDIVLRYAAWLRSAHGIGRGDIVAMDLLNSDLFIWLWLALWSLGAKPAFINYNLAGRPLLHSVRSSLAGLVLVDPEVADHFTNELKEELGKEGKADDGSVQPPMAVQVMTPEIEAEAFKSEPYRAPNEDRAGQKRPDMAMLIYTSGTTGLPKPAVVSWAKCAAASIFVSNFLPLKAGDRMLTAMPLYHSSASIIGYLSALRRGCTTIIARRFHASTYIRIASETRATLIQYVGETCRYLLATPPSSHDTDHCIRLAFGNGMRPDVWTKFQDRFRIPAIVEFYGATEGPAVLFNWSGNSFTAGAVGHNGALSKALMGRRAALVKLDPDAPDMDTPARDPVTGFCKRIPPGSNVPGELLFRLDPADIKLNFQGYWGNAKATSKKVYRDVFAKGDAWFSSGDVLRMDGEGRWWFVDRIGDTFRWRSENVSTAEVSEVLGHDEDVLEANVYGVQVPGHEGRAGCAAVVFKGTTGGGDDAELGHPHLRAKLDTIARHALANLPKYAVPVFVRVTRDMAATGTNKQQKVALRNEGVDPEKVSRKEGKGDRLFWLKRDRYEPFGKREWEEIVVGRVKL</sequence>
<dbReference type="Pfam" id="PF13193">
    <property type="entry name" value="AMP-binding_C"/>
    <property type="match status" value="1"/>
</dbReference>
<dbReference type="GO" id="GO:0005811">
    <property type="term" value="C:lipid droplet"/>
    <property type="evidence" value="ECO:0007669"/>
    <property type="project" value="UniProtKB-SubCell"/>
</dbReference>
<evidence type="ECO:0000256" key="3">
    <source>
        <dbReference type="ARBA" id="ARBA00004651"/>
    </source>
</evidence>
<evidence type="ECO:0000256" key="14">
    <source>
        <dbReference type="ARBA" id="ARBA00023136"/>
    </source>
</evidence>
<dbReference type="InterPro" id="IPR025110">
    <property type="entry name" value="AMP-bd_C"/>
</dbReference>
<dbReference type="AlphaFoldDB" id="A0A6A6NS35"/>
<keyword evidence="6" id="KW-1003">Cell membrane</keyword>
<evidence type="ECO:0000259" key="20">
    <source>
        <dbReference type="Pfam" id="PF00501"/>
    </source>
</evidence>
<evidence type="ECO:0000256" key="8">
    <source>
        <dbReference type="ARBA" id="ARBA00022677"/>
    </source>
</evidence>
<dbReference type="GO" id="GO:0005324">
    <property type="term" value="F:long-chain fatty acid transmembrane transporter activity"/>
    <property type="evidence" value="ECO:0007669"/>
    <property type="project" value="TreeGrafter"/>
</dbReference>
<comment type="similarity">
    <text evidence="4">Belongs to the ATP-dependent AMP-binding enzyme family.</text>
</comment>
<evidence type="ECO:0000256" key="17">
    <source>
        <dbReference type="ARBA" id="ARBA00060276"/>
    </source>
</evidence>
<evidence type="ECO:0000256" key="10">
    <source>
        <dbReference type="ARBA" id="ARBA00022741"/>
    </source>
</evidence>
<name>A0A6A6NS35_9PEZI</name>
<dbReference type="OrthoDB" id="10253869at2759"/>
<protein>
    <recommendedName>
        <fullName evidence="18">Very long-chain fatty acid transport protein</fullName>
    </recommendedName>
    <alternativeName>
        <fullName evidence="19">Very-long-chain acyl-CoA synthetase</fullName>
    </alternativeName>
</protein>
<gene>
    <name evidence="22" type="ORF">BDY21DRAFT_387685</name>
</gene>
<dbReference type="FunFam" id="3.30.300.30:FF:000002">
    <property type="entry name" value="Long-chain fatty acid transport protein 1"/>
    <property type="match status" value="1"/>
</dbReference>
<evidence type="ECO:0000256" key="13">
    <source>
        <dbReference type="ARBA" id="ARBA00023055"/>
    </source>
</evidence>
<evidence type="ECO:0000256" key="18">
    <source>
        <dbReference type="ARBA" id="ARBA00068795"/>
    </source>
</evidence>
<dbReference type="GO" id="GO:0004467">
    <property type="term" value="F:long-chain fatty acid-CoA ligase activity"/>
    <property type="evidence" value="ECO:0007669"/>
    <property type="project" value="TreeGrafter"/>
</dbReference>
<keyword evidence="7" id="KW-0436">Ligase</keyword>
<accession>A0A6A6NS35</accession>
<dbReference type="GO" id="GO:0044539">
    <property type="term" value="P:long-chain fatty acid import into cell"/>
    <property type="evidence" value="ECO:0007669"/>
    <property type="project" value="TreeGrafter"/>
</dbReference>
<dbReference type="InterPro" id="IPR045851">
    <property type="entry name" value="AMP-bd_C_sf"/>
</dbReference>
<dbReference type="InterPro" id="IPR020845">
    <property type="entry name" value="AMP-binding_CS"/>
</dbReference>
<feature type="domain" description="AMP-dependent synthetase/ligase" evidence="20">
    <location>
        <begin position="22"/>
        <end position="348"/>
    </location>
</feature>
<feature type="domain" description="AMP-binding enzyme C-terminal" evidence="21">
    <location>
        <begin position="473"/>
        <end position="562"/>
    </location>
</feature>
<dbReference type="Gene3D" id="3.30.300.30">
    <property type="match status" value="1"/>
</dbReference>
<evidence type="ECO:0000256" key="19">
    <source>
        <dbReference type="ARBA" id="ARBA00078285"/>
    </source>
</evidence>
<keyword evidence="23" id="KW-1185">Reference proteome</keyword>
<comment type="catalytic activity">
    <reaction evidence="16">
        <text>a very long-chain fatty acid + ATP + CoA = a very long-chain fatty acyl-CoA + AMP + diphosphate</text>
        <dbReference type="Rhea" id="RHEA:54536"/>
        <dbReference type="ChEBI" id="CHEBI:30616"/>
        <dbReference type="ChEBI" id="CHEBI:33019"/>
        <dbReference type="ChEBI" id="CHEBI:57287"/>
        <dbReference type="ChEBI" id="CHEBI:58950"/>
        <dbReference type="ChEBI" id="CHEBI:138261"/>
        <dbReference type="ChEBI" id="CHEBI:456215"/>
    </reaction>
</comment>
<dbReference type="GO" id="GO:0005524">
    <property type="term" value="F:ATP binding"/>
    <property type="evidence" value="ECO:0007669"/>
    <property type="project" value="UniProtKB-KW"/>
</dbReference>
<evidence type="ECO:0000256" key="7">
    <source>
        <dbReference type="ARBA" id="ARBA00022598"/>
    </source>
</evidence>
<keyword evidence="8" id="KW-0551">Lipid droplet</keyword>
<keyword evidence="14" id="KW-0472">Membrane</keyword>
<dbReference type="InterPro" id="IPR000873">
    <property type="entry name" value="AMP-dep_synth/lig_dom"/>
</dbReference>
<evidence type="ECO:0000256" key="11">
    <source>
        <dbReference type="ARBA" id="ARBA00022840"/>
    </source>
</evidence>
<dbReference type="PANTHER" id="PTHR43107">
    <property type="entry name" value="LONG-CHAIN FATTY ACID TRANSPORT PROTEIN"/>
    <property type="match status" value="1"/>
</dbReference>
<keyword evidence="12" id="KW-1133">Transmembrane helix</keyword>
<evidence type="ECO:0000256" key="16">
    <source>
        <dbReference type="ARBA" id="ARBA00051585"/>
    </source>
</evidence>
<dbReference type="PANTHER" id="PTHR43107:SF15">
    <property type="entry name" value="FATTY ACID TRANSPORT PROTEIN 3, ISOFORM A"/>
    <property type="match status" value="1"/>
</dbReference>
<dbReference type="PROSITE" id="PS00455">
    <property type="entry name" value="AMP_BINDING"/>
    <property type="match status" value="1"/>
</dbReference>
<evidence type="ECO:0000256" key="5">
    <source>
        <dbReference type="ARBA" id="ARBA00022448"/>
    </source>
</evidence>
<evidence type="ECO:0000256" key="1">
    <source>
        <dbReference type="ARBA" id="ARBA00004502"/>
    </source>
</evidence>
<evidence type="ECO:0000256" key="15">
    <source>
        <dbReference type="ARBA" id="ARBA00023140"/>
    </source>
</evidence>
<dbReference type="Pfam" id="PF00501">
    <property type="entry name" value="AMP-binding"/>
    <property type="match status" value="1"/>
</dbReference>
<proteinExistence type="inferred from homology"/>
<dbReference type="GO" id="GO:0005778">
    <property type="term" value="C:peroxisomal membrane"/>
    <property type="evidence" value="ECO:0007669"/>
    <property type="project" value="UniProtKB-SubCell"/>
</dbReference>
<evidence type="ECO:0000256" key="6">
    <source>
        <dbReference type="ARBA" id="ARBA00022475"/>
    </source>
</evidence>
<comment type="function">
    <text evidence="17">Acyl-CoA synthetase required for both the import of long chain fatty acids (LCFAs) (C14-C18) and the activation very long chain fatty acids (VLCFAs) (C20-C26) by esterification of the fatty acids into metabolically active CoA-thioesters for subsequent degradation or incorporation into phospholipids. The transport and fatty acyl-CoA synthetase activities are genetically separable and are thus independent activities. Esterifies VLCFAs in the peroxisome matrix. The VLCFAs are actively transported into peroxisomes by a PXA1-PXA2 heterodimeric transporter in the peroxisomal membrane.</text>
</comment>
<dbReference type="Proteomes" id="UP000799766">
    <property type="component" value="Unassembled WGS sequence"/>
</dbReference>
<evidence type="ECO:0000313" key="23">
    <source>
        <dbReference type="Proteomes" id="UP000799766"/>
    </source>
</evidence>
<organism evidence="22 23">
    <name type="scientific">Lineolata rhizophorae</name>
    <dbReference type="NCBI Taxonomy" id="578093"/>
    <lineage>
        <taxon>Eukaryota</taxon>
        <taxon>Fungi</taxon>
        <taxon>Dikarya</taxon>
        <taxon>Ascomycota</taxon>
        <taxon>Pezizomycotina</taxon>
        <taxon>Dothideomycetes</taxon>
        <taxon>Dothideomycetes incertae sedis</taxon>
        <taxon>Lineolatales</taxon>
        <taxon>Lineolataceae</taxon>
        <taxon>Lineolata</taxon>
    </lineage>
</organism>
<keyword evidence="13" id="KW-0445">Lipid transport</keyword>